<protein>
    <recommendedName>
        <fullName evidence="4">Lipoprotein</fullName>
    </recommendedName>
</protein>
<dbReference type="RefSeq" id="WP_377149965.1">
    <property type="nucleotide sequence ID" value="NZ_JBHSAF010000001.1"/>
</dbReference>
<organism evidence="2 3">
    <name type="scientific">Pseudaeromonas sharmana</name>
    <dbReference type="NCBI Taxonomy" id="328412"/>
    <lineage>
        <taxon>Bacteria</taxon>
        <taxon>Pseudomonadati</taxon>
        <taxon>Pseudomonadota</taxon>
        <taxon>Gammaproteobacteria</taxon>
        <taxon>Aeromonadales</taxon>
        <taxon>Aeromonadaceae</taxon>
        <taxon>Pseudaeromonas</taxon>
    </lineage>
</organism>
<gene>
    <name evidence="2" type="ORF">ACFOSS_00910</name>
</gene>
<evidence type="ECO:0008006" key="4">
    <source>
        <dbReference type="Google" id="ProtNLM"/>
    </source>
</evidence>
<keyword evidence="1" id="KW-0732">Signal</keyword>
<evidence type="ECO:0000313" key="3">
    <source>
        <dbReference type="Proteomes" id="UP001595692"/>
    </source>
</evidence>
<name>A0ABV8CIM4_9GAMM</name>
<feature type="signal peptide" evidence="1">
    <location>
        <begin position="1"/>
        <end position="21"/>
    </location>
</feature>
<comment type="caution">
    <text evidence="2">The sequence shown here is derived from an EMBL/GenBank/DDBJ whole genome shotgun (WGS) entry which is preliminary data.</text>
</comment>
<dbReference type="EMBL" id="JBHSAF010000001">
    <property type="protein sequence ID" value="MFC3912027.1"/>
    <property type="molecule type" value="Genomic_DNA"/>
</dbReference>
<evidence type="ECO:0000256" key="1">
    <source>
        <dbReference type="SAM" id="SignalP"/>
    </source>
</evidence>
<keyword evidence="3" id="KW-1185">Reference proteome</keyword>
<dbReference type="Proteomes" id="UP001595692">
    <property type="component" value="Unassembled WGS sequence"/>
</dbReference>
<accession>A0ABV8CIM4</accession>
<feature type="chain" id="PRO_5047342221" description="Lipoprotein" evidence="1">
    <location>
        <begin position="22"/>
        <end position="204"/>
    </location>
</feature>
<reference evidence="3" key="1">
    <citation type="journal article" date="2019" name="Int. J. Syst. Evol. Microbiol.">
        <title>The Global Catalogue of Microorganisms (GCM) 10K type strain sequencing project: providing services to taxonomists for standard genome sequencing and annotation.</title>
        <authorList>
            <consortium name="The Broad Institute Genomics Platform"/>
            <consortium name="The Broad Institute Genome Sequencing Center for Infectious Disease"/>
            <person name="Wu L."/>
            <person name="Ma J."/>
        </authorList>
    </citation>
    <scope>NUCLEOTIDE SEQUENCE [LARGE SCALE GENOMIC DNA]</scope>
    <source>
        <strain evidence="3">CCUG 54939</strain>
    </source>
</reference>
<proteinExistence type="predicted"/>
<sequence length="204" mass="21748">MMKTMPLLLTLSLLATAPAHAINAKYREQLERSGCTQVSELQGCDIHKSKAENAKAGFVTDATPAATQAAPAHGKASYQQQLERSGCTQASELQGCDISKSKAENAKAGFTTTSTAPAASTGSPYAGEWIATFPQTGATVAKIRIDAKDQVWVNGKKVKAKKSDGGLMFRDGMVSYFIQGDRRLQNQDYWTDTDAGSKGPINAQ</sequence>
<evidence type="ECO:0000313" key="2">
    <source>
        <dbReference type="EMBL" id="MFC3912027.1"/>
    </source>
</evidence>